<sequence length="197" mass="21789">MVKGNAGEYAEPKEGSATVKSPWKTLSREVKYDNPWIRVEEHQVINPAGGAGIYGTVNFKNKAVAIVALFENGDTLLVGQYRYPLKEYHWELPMGGAPEGESVLGCAQRELQEETGFSASKWQQVLSMHLSNSITQEQGFTFIAENLQAGEMSLEDTEDIVCQRLPFEQVFQQVMAGEITDAMTVASIMKVRLLGLA</sequence>
<evidence type="ECO:0000313" key="11">
    <source>
        <dbReference type="Proteomes" id="UP000032749"/>
    </source>
</evidence>
<evidence type="ECO:0000256" key="3">
    <source>
        <dbReference type="ARBA" id="ARBA00007275"/>
    </source>
</evidence>
<dbReference type="PANTHER" id="PTHR11839">
    <property type="entry name" value="UDP/ADP-SUGAR PYROPHOSPHATASE"/>
    <property type="match status" value="1"/>
</dbReference>
<dbReference type="HOGENOM" id="CLU_062658_5_2_6"/>
<proteinExistence type="inferred from homology"/>
<dbReference type="KEGG" id="oai:OLEAN_C21440"/>
<evidence type="ECO:0000256" key="4">
    <source>
        <dbReference type="ARBA" id="ARBA00016377"/>
    </source>
</evidence>
<accession>R4YNC0</accession>
<evidence type="ECO:0000256" key="8">
    <source>
        <dbReference type="SAM" id="MobiDB-lite"/>
    </source>
</evidence>
<name>R4YNC0_OLEAN</name>
<keyword evidence="11" id="KW-1185">Reference proteome</keyword>
<dbReference type="Proteomes" id="UP000032749">
    <property type="component" value="Chromosome"/>
</dbReference>
<comment type="similarity">
    <text evidence="3">Belongs to the Nudix hydrolase family. NudK subfamily.</text>
</comment>
<comment type="catalytic activity">
    <reaction evidence="1">
        <text>GDP-alpha-D-mannose + H2O = alpha-D-mannose 1-phosphate + GMP + 2 H(+)</text>
        <dbReference type="Rhea" id="RHEA:27978"/>
        <dbReference type="ChEBI" id="CHEBI:15377"/>
        <dbReference type="ChEBI" id="CHEBI:15378"/>
        <dbReference type="ChEBI" id="CHEBI:57527"/>
        <dbReference type="ChEBI" id="CHEBI:58115"/>
        <dbReference type="ChEBI" id="CHEBI:58409"/>
    </reaction>
</comment>
<evidence type="ECO:0000256" key="5">
    <source>
        <dbReference type="ARBA" id="ARBA00022801"/>
    </source>
</evidence>
<dbReference type="SUPFAM" id="SSF55811">
    <property type="entry name" value="Nudix"/>
    <property type="match status" value="1"/>
</dbReference>
<dbReference type="InterPro" id="IPR000086">
    <property type="entry name" value="NUDIX_hydrolase_dom"/>
</dbReference>
<dbReference type="CDD" id="cd24161">
    <property type="entry name" value="NUDIX_ADPRase_Ndx2"/>
    <property type="match status" value="1"/>
</dbReference>
<dbReference type="GO" id="GO:0005829">
    <property type="term" value="C:cytosol"/>
    <property type="evidence" value="ECO:0007669"/>
    <property type="project" value="TreeGrafter"/>
</dbReference>
<evidence type="ECO:0000256" key="7">
    <source>
        <dbReference type="ARBA" id="ARBA00032272"/>
    </source>
</evidence>
<dbReference type="AlphaFoldDB" id="R4YNC0"/>
<dbReference type="PROSITE" id="PS51462">
    <property type="entry name" value="NUDIX"/>
    <property type="match status" value="1"/>
</dbReference>
<comment type="cofactor">
    <cofactor evidence="2">
        <name>Mg(2+)</name>
        <dbReference type="ChEBI" id="CHEBI:18420"/>
    </cofactor>
</comment>
<feature type="region of interest" description="Disordered" evidence="8">
    <location>
        <begin position="1"/>
        <end position="20"/>
    </location>
</feature>
<evidence type="ECO:0000256" key="6">
    <source>
        <dbReference type="ARBA" id="ARBA00032162"/>
    </source>
</evidence>
<keyword evidence="5 10" id="KW-0378">Hydrolase</keyword>
<evidence type="ECO:0000256" key="2">
    <source>
        <dbReference type="ARBA" id="ARBA00001946"/>
    </source>
</evidence>
<evidence type="ECO:0000256" key="1">
    <source>
        <dbReference type="ARBA" id="ARBA00000847"/>
    </source>
</evidence>
<dbReference type="EMBL" id="FO203512">
    <property type="protein sequence ID" value="CCK76320.1"/>
    <property type="molecule type" value="Genomic_DNA"/>
</dbReference>
<dbReference type="InterPro" id="IPR015797">
    <property type="entry name" value="NUDIX_hydrolase-like_dom_sf"/>
</dbReference>
<protein>
    <recommendedName>
        <fullName evidence="4">GDP-mannose pyrophosphatase</fullName>
    </recommendedName>
    <alternativeName>
        <fullName evidence="6">GDP-mannose hydrolase</fullName>
    </alternativeName>
    <alternativeName>
        <fullName evidence="7">GDPMK</fullName>
    </alternativeName>
</protein>
<dbReference type="STRING" id="698738.OLEAN_C21440"/>
<feature type="domain" description="Nudix hydrolase" evidence="9">
    <location>
        <begin position="59"/>
        <end position="187"/>
    </location>
</feature>
<gene>
    <name evidence="10" type="ORF">OLEAN_C21440</name>
</gene>
<dbReference type="GO" id="GO:0016787">
    <property type="term" value="F:hydrolase activity"/>
    <property type="evidence" value="ECO:0007669"/>
    <property type="project" value="UniProtKB-KW"/>
</dbReference>
<dbReference type="InterPro" id="IPR020084">
    <property type="entry name" value="NUDIX_hydrolase_CS"/>
</dbReference>
<dbReference type="PANTHER" id="PTHR11839:SF18">
    <property type="entry name" value="NUDIX HYDROLASE DOMAIN-CONTAINING PROTEIN"/>
    <property type="match status" value="1"/>
</dbReference>
<reference evidence="10 11" key="1">
    <citation type="journal article" date="2013" name="Nat. Commun.">
        <title>Genome sequence and functional genomic analysis of the oil-degrading bacterium Oleispira antarctica.</title>
        <authorList>
            <person name="Kube M."/>
            <person name="Chernikova T.N."/>
            <person name="Al-Ramahi Y."/>
            <person name="Beloqui A."/>
            <person name="Lopez-Cortez N."/>
            <person name="Guazzaroni M.E."/>
            <person name="Heipieper H.J."/>
            <person name="Klages S."/>
            <person name="Kotsyurbenko O.R."/>
            <person name="Langer I."/>
            <person name="Nechitaylo T.Y."/>
            <person name="Lunsdorf H."/>
            <person name="Fernandez M."/>
            <person name="Juarez S."/>
            <person name="Ciordia S."/>
            <person name="Singer A."/>
            <person name="Kagan O."/>
            <person name="Egorova O."/>
            <person name="Petit P.A."/>
            <person name="Stogios P."/>
            <person name="Kim Y."/>
            <person name="Tchigvintsev A."/>
            <person name="Flick R."/>
            <person name="Denaro R."/>
            <person name="Genovese M."/>
            <person name="Albar J.P."/>
            <person name="Reva O.N."/>
            <person name="Martinez-Gomariz M."/>
            <person name="Tran H."/>
            <person name="Ferrer M."/>
            <person name="Savchenko A."/>
            <person name="Yakunin A.F."/>
            <person name="Yakimov M.M."/>
            <person name="Golyshina O.V."/>
            <person name="Reinhardt R."/>
            <person name="Golyshin P.N."/>
        </authorList>
    </citation>
    <scope>NUCLEOTIDE SEQUENCE [LARGE SCALE GENOMIC DNA]</scope>
</reference>
<dbReference type="Gene3D" id="3.90.79.10">
    <property type="entry name" value="Nucleoside Triphosphate Pyrophosphohydrolase"/>
    <property type="match status" value="1"/>
</dbReference>
<dbReference type="PROSITE" id="PS00893">
    <property type="entry name" value="NUDIX_BOX"/>
    <property type="match status" value="1"/>
</dbReference>
<organism evidence="10 11">
    <name type="scientific">Oleispira antarctica RB-8</name>
    <dbReference type="NCBI Taxonomy" id="698738"/>
    <lineage>
        <taxon>Bacteria</taxon>
        <taxon>Pseudomonadati</taxon>
        <taxon>Pseudomonadota</taxon>
        <taxon>Gammaproteobacteria</taxon>
        <taxon>Oceanospirillales</taxon>
        <taxon>Oceanospirillaceae</taxon>
        <taxon>Oleispira</taxon>
    </lineage>
</organism>
<evidence type="ECO:0000259" key="9">
    <source>
        <dbReference type="PROSITE" id="PS51462"/>
    </source>
</evidence>
<dbReference type="Pfam" id="PF00293">
    <property type="entry name" value="NUDIX"/>
    <property type="match status" value="1"/>
</dbReference>
<dbReference type="GO" id="GO:0019693">
    <property type="term" value="P:ribose phosphate metabolic process"/>
    <property type="evidence" value="ECO:0007669"/>
    <property type="project" value="TreeGrafter"/>
</dbReference>
<dbReference type="GO" id="GO:0006753">
    <property type="term" value="P:nucleoside phosphate metabolic process"/>
    <property type="evidence" value="ECO:0007669"/>
    <property type="project" value="TreeGrafter"/>
</dbReference>
<evidence type="ECO:0000313" key="10">
    <source>
        <dbReference type="EMBL" id="CCK76320.1"/>
    </source>
</evidence>